<dbReference type="PANTHER" id="PTHR21497:SF24">
    <property type="entry name" value="E3 UBIQUITIN-PROTEIN LIGASE UBR1"/>
    <property type="match status" value="1"/>
</dbReference>
<dbReference type="RefSeq" id="XP_004185601.1">
    <property type="nucleotide sequence ID" value="XM_004185553.1"/>
</dbReference>
<organism evidence="12 13">
    <name type="scientific">Entamoeba invadens IP1</name>
    <dbReference type="NCBI Taxonomy" id="370355"/>
    <lineage>
        <taxon>Eukaryota</taxon>
        <taxon>Amoebozoa</taxon>
        <taxon>Evosea</taxon>
        <taxon>Archamoebae</taxon>
        <taxon>Mastigamoebida</taxon>
        <taxon>Entamoebidae</taxon>
        <taxon>Entamoeba</taxon>
    </lineage>
</organism>
<dbReference type="GO" id="GO:0071596">
    <property type="term" value="P:ubiquitin-dependent protein catabolic process via the N-end rule pathway"/>
    <property type="evidence" value="ECO:0007669"/>
    <property type="project" value="UniProtKB-UniRule"/>
</dbReference>
<comment type="catalytic activity">
    <reaction evidence="1 10">
        <text>S-ubiquitinyl-[E2 ubiquitin-conjugating enzyme]-L-cysteine + [acceptor protein]-L-lysine = [E2 ubiquitin-conjugating enzyme]-L-cysteine + N(6)-ubiquitinyl-[acceptor protein]-L-lysine.</text>
        <dbReference type="EC" id="2.3.2.27"/>
    </reaction>
</comment>
<keyword evidence="7 10" id="KW-0862">Zinc</keyword>
<dbReference type="GO" id="GO:0000151">
    <property type="term" value="C:ubiquitin ligase complex"/>
    <property type="evidence" value="ECO:0007669"/>
    <property type="project" value="TreeGrafter"/>
</dbReference>
<dbReference type="UniPathway" id="UPA00143"/>
<keyword evidence="6 10" id="KW-0833">Ubl conjugation pathway</keyword>
<keyword evidence="3 10" id="KW-0808">Transferase</keyword>
<accession>A0A0A1TXW1</accession>
<dbReference type="Proteomes" id="UP000014680">
    <property type="component" value="Unassembled WGS sequence"/>
</dbReference>
<protein>
    <recommendedName>
        <fullName evidence="10">E3 ubiquitin-protein ligase</fullName>
        <ecNumber evidence="10">2.3.2.27</ecNumber>
    </recommendedName>
</protein>
<dbReference type="SUPFAM" id="SSF57850">
    <property type="entry name" value="RING/U-box"/>
    <property type="match status" value="1"/>
</dbReference>
<evidence type="ECO:0000256" key="3">
    <source>
        <dbReference type="ARBA" id="ARBA00022679"/>
    </source>
</evidence>
<dbReference type="PROSITE" id="PS51157">
    <property type="entry name" value="ZF_UBR"/>
    <property type="match status" value="1"/>
</dbReference>
<keyword evidence="4 10" id="KW-0479">Metal-binding</keyword>
<comment type="pathway">
    <text evidence="2 10">Protein modification; protein ubiquitination.</text>
</comment>
<evidence type="ECO:0000256" key="2">
    <source>
        <dbReference type="ARBA" id="ARBA00004906"/>
    </source>
</evidence>
<sequence>MSVFGEIISSLLYESCLDITIEDNIVVDTLFGKPLNEVEKELSKVVEPFMCPVKTKGSVPVTVYVCHTCEKVANAGMCEECFKNGNHKGHDVQKIETFDSFSCDCGNEKTWDKKGFCKRHGNKYVGDPLKLLTEEYKELPHKISEFLNQISLFLLEENTQNLSESSDDFGDDGLSVLLDVCLRLCETYLLFLLFGRAMNENTNLSCLIDNNVYKNLTNGEVIFVALKKVKCTPLQLFFTTFQTHHGLVQIRPEMVFDQLEQVTFDQNHNNDVYINDVVLSLFESQQICNVFVTSPKFENFFTKFAEKIVAIKRNENVNDTILDNLTNSLVVVNATFKTYDKKNVVPVGLVEYTHCLELVSNVVPSLRGYIVVDDTLRVIEPIIFGLLGTTQSFVAGNELKTLYVVFFEIHGIVMEHLAKYILPCDKLKTKNCEIHKRFLGINQKISTLSPLLVFYSFFVKSLARHEIFEISKEDGEIVLESVLLNLAFRNQYESGLWMQTGANFLSNYNLYTSTNHFEFIQSDLLLVQLLAQYVGGDFVVKTMEFYFGILISENDKNVNEKNEIGFIVTLMQIIRQDIIAANLTNTEIARKYFIHFFASGVSDIQELTSLVPHNNVDFEILYVSLMEKLFEKGKDVSSEIDPFFPLNGDYSKSLLAFSFENEGEKYANKFVASQTKSIEYVKKSIEEIVNSESLQNFIVSCDKNNKRLSLYINALLYEMDNYSNDEIHLFVNKIRSSLFPK</sequence>
<dbReference type="OrthoDB" id="15304at2759"/>
<feature type="domain" description="UBR-type" evidence="11">
    <location>
        <begin position="49"/>
        <end position="122"/>
    </location>
</feature>
<dbReference type="InterPro" id="IPR003126">
    <property type="entry name" value="Znf_UBR"/>
</dbReference>
<feature type="zinc finger region" description="UBR-type" evidence="9">
    <location>
        <begin position="49"/>
        <end position="122"/>
    </location>
</feature>
<proteinExistence type="inferred from homology"/>
<dbReference type="GO" id="GO:0061630">
    <property type="term" value="F:ubiquitin protein ligase activity"/>
    <property type="evidence" value="ECO:0007669"/>
    <property type="project" value="UniProtKB-UniRule"/>
</dbReference>
<keyword evidence="13" id="KW-1185">Reference proteome</keyword>
<dbReference type="VEuPathDB" id="AmoebaDB:EIN_113590"/>
<comment type="similarity">
    <text evidence="8 10">Belongs to the E3 ubiquitin-protein ligase UBR1-like family.</text>
</comment>
<dbReference type="GO" id="GO:0008270">
    <property type="term" value="F:zinc ion binding"/>
    <property type="evidence" value="ECO:0007669"/>
    <property type="project" value="UniProtKB-UniRule"/>
</dbReference>
<dbReference type="CDD" id="cd19670">
    <property type="entry name" value="UBR-box_UBR1_2_3"/>
    <property type="match status" value="1"/>
</dbReference>
<name>A0A0A1TXW1_ENTIV</name>
<dbReference type="EMBL" id="KB207005">
    <property type="protein sequence ID" value="ELP86255.1"/>
    <property type="molecule type" value="Genomic_DNA"/>
</dbReference>
<reference evidence="12 13" key="1">
    <citation type="submission" date="2012-10" db="EMBL/GenBank/DDBJ databases">
        <authorList>
            <person name="Zafar N."/>
            <person name="Inman J."/>
            <person name="Hall N."/>
            <person name="Lorenzi H."/>
            <person name="Caler E."/>
        </authorList>
    </citation>
    <scope>NUCLEOTIDE SEQUENCE [LARGE SCALE GENOMIC DNA]</scope>
    <source>
        <strain evidence="12 13">IP1</strain>
    </source>
</reference>
<evidence type="ECO:0000313" key="13">
    <source>
        <dbReference type="Proteomes" id="UP000014680"/>
    </source>
</evidence>
<dbReference type="Pfam" id="PF02207">
    <property type="entry name" value="zf-UBR"/>
    <property type="match status" value="1"/>
</dbReference>
<evidence type="ECO:0000313" key="12">
    <source>
        <dbReference type="EMBL" id="ELP86255.1"/>
    </source>
</evidence>
<evidence type="ECO:0000256" key="9">
    <source>
        <dbReference type="PROSITE-ProRule" id="PRU00508"/>
    </source>
</evidence>
<dbReference type="PANTHER" id="PTHR21497">
    <property type="entry name" value="UBIQUITIN LIGASE E3 ALPHA-RELATED"/>
    <property type="match status" value="1"/>
</dbReference>
<evidence type="ECO:0000256" key="8">
    <source>
        <dbReference type="ARBA" id="ARBA00046341"/>
    </source>
</evidence>
<dbReference type="KEGG" id="eiv:EIN_113590"/>
<dbReference type="AlphaFoldDB" id="A0A0A1TXW1"/>
<dbReference type="EC" id="2.3.2.27" evidence="10"/>
<dbReference type="OMA" id="QQIHFGK"/>
<comment type="function">
    <text evidence="10">Ubiquitin ligase protein which is a component of the N-end rule pathway. Recognizes and binds to proteins bearing specific N-terminal residues that are destabilizing according to the N-end rule, leading to their ubiquitination and subsequent degradation.</text>
</comment>
<dbReference type="GO" id="GO:0016567">
    <property type="term" value="P:protein ubiquitination"/>
    <property type="evidence" value="ECO:0007669"/>
    <property type="project" value="UniProtKB-UniRule"/>
</dbReference>
<dbReference type="FunFam" id="2.10.110.30:FF:000002">
    <property type="entry name" value="Putative e3 ubiquitin-protein ligase ubr3"/>
    <property type="match status" value="1"/>
</dbReference>
<keyword evidence="5 10" id="KW-0863">Zinc-finger</keyword>
<evidence type="ECO:0000256" key="7">
    <source>
        <dbReference type="ARBA" id="ARBA00022833"/>
    </source>
</evidence>
<evidence type="ECO:0000256" key="6">
    <source>
        <dbReference type="ARBA" id="ARBA00022786"/>
    </source>
</evidence>
<evidence type="ECO:0000256" key="5">
    <source>
        <dbReference type="ARBA" id="ARBA00022771"/>
    </source>
</evidence>
<dbReference type="GO" id="GO:0005737">
    <property type="term" value="C:cytoplasm"/>
    <property type="evidence" value="ECO:0007669"/>
    <property type="project" value="TreeGrafter"/>
</dbReference>
<evidence type="ECO:0000256" key="1">
    <source>
        <dbReference type="ARBA" id="ARBA00000900"/>
    </source>
</evidence>
<evidence type="ECO:0000256" key="10">
    <source>
        <dbReference type="RuleBase" id="RU366018"/>
    </source>
</evidence>
<dbReference type="Gene3D" id="2.10.110.30">
    <property type="match status" value="1"/>
</dbReference>
<dbReference type="InterPro" id="IPR039164">
    <property type="entry name" value="UBR1-like"/>
</dbReference>
<dbReference type="GeneID" id="14885203"/>
<gene>
    <name evidence="12" type="ORF">EIN_113590</name>
</gene>
<evidence type="ECO:0000256" key="4">
    <source>
        <dbReference type="ARBA" id="ARBA00022723"/>
    </source>
</evidence>
<evidence type="ECO:0000259" key="11">
    <source>
        <dbReference type="PROSITE" id="PS51157"/>
    </source>
</evidence>
<dbReference type="SMART" id="SM00396">
    <property type="entry name" value="ZnF_UBR1"/>
    <property type="match status" value="1"/>
</dbReference>